<feature type="signal peptide" evidence="1">
    <location>
        <begin position="1"/>
        <end position="27"/>
    </location>
</feature>
<dbReference type="PaxDb" id="3880-AES90764"/>
<evidence type="ECO:0000313" key="6">
    <source>
        <dbReference type="Proteomes" id="UP000265566"/>
    </source>
</evidence>
<dbReference type="EMBL" id="PSQE01000004">
    <property type="protein sequence ID" value="RHN63081.1"/>
    <property type="molecule type" value="Genomic_DNA"/>
</dbReference>
<dbReference type="OMA" id="GSCKQHI"/>
<reference evidence="6" key="4">
    <citation type="journal article" date="2018" name="Nat. Plants">
        <title>Whole-genome landscape of Medicago truncatula symbiotic genes.</title>
        <authorList>
            <person name="Pecrix Y."/>
            <person name="Staton S.E."/>
            <person name="Sallet E."/>
            <person name="Lelandais-Briere C."/>
            <person name="Moreau S."/>
            <person name="Carrere S."/>
            <person name="Blein T."/>
            <person name="Jardinaud M.F."/>
            <person name="Latrasse D."/>
            <person name="Zouine M."/>
            <person name="Zahm M."/>
            <person name="Kreplak J."/>
            <person name="Mayjonade B."/>
            <person name="Satge C."/>
            <person name="Perez M."/>
            <person name="Cauet S."/>
            <person name="Marande W."/>
            <person name="Chantry-Darmon C."/>
            <person name="Lopez-Roques C."/>
            <person name="Bouchez O."/>
            <person name="Berard A."/>
            <person name="Debelle F."/>
            <person name="Munos S."/>
            <person name="Bendahmane A."/>
            <person name="Berges H."/>
            <person name="Niebel A."/>
            <person name="Buitink J."/>
            <person name="Frugier F."/>
            <person name="Benhamed M."/>
            <person name="Crespi M."/>
            <person name="Gouzy J."/>
            <person name="Gamas P."/>
        </authorList>
    </citation>
    <scope>NUCLEOTIDE SEQUENCE [LARGE SCALE GENOMIC DNA]</scope>
    <source>
        <strain evidence="6">cv. Jemalong A17</strain>
    </source>
</reference>
<dbReference type="EC" id="3.2.1.151" evidence="3"/>
<name>G7JF95_MEDTR</name>
<evidence type="ECO:0000313" key="4">
    <source>
        <dbReference type="EnsemblPlants" id="AES90764"/>
    </source>
</evidence>
<keyword evidence="1" id="KW-0732">Signal</keyword>
<sequence>MTIFYPFKNNGIFFMLLLWIVVSSVWGRPATFNQDFHVTWSEPHIKQIDQGRTIQLTLDQGSCKQHIYMS</sequence>
<evidence type="ECO:0000256" key="1">
    <source>
        <dbReference type="SAM" id="SignalP"/>
    </source>
</evidence>
<proteinExistence type="predicted"/>
<dbReference type="Proteomes" id="UP000002051">
    <property type="component" value="Chromosome 4"/>
</dbReference>
<dbReference type="HOGENOM" id="CLU_2761612_0_0_1"/>
<accession>G7JF95</accession>
<keyword evidence="3" id="KW-0326">Glycosidase</keyword>
<reference evidence="4" key="3">
    <citation type="submission" date="2015-04" db="UniProtKB">
        <authorList>
            <consortium name="EnsemblPlants"/>
        </authorList>
    </citation>
    <scope>IDENTIFICATION</scope>
    <source>
        <strain evidence="4">cv. Jemalong A17</strain>
    </source>
</reference>
<keyword evidence="3" id="KW-0378">Hydrolase</keyword>
<reference evidence="2 5" key="2">
    <citation type="journal article" date="2014" name="BMC Genomics">
        <title>An improved genome release (version Mt4.0) for the model legume Medicago truncatula.</title>
        <authorList>
            <person name="Tang H."/>
            <person name="Krishnakumar V."/>
            <person name="Bidwell S."/>
            <person name="Rosen B."/>
            <person name="Chan A."/>
            <person name="Zhou S."/>
            <person name="Gentzbittel L."/>
            <person name="Childs K.L."/>
            <person name="Yandell M."/>
            <person name="Gundlach H."/>
            <person name="Mayer K.F."/>
            <person name="Schwartz D.C."/>
            <person name="Town C.D."/>
        </authorList>
    </citation>
    <scope>GENOME REANNOTATION</scope>
    <source>
        <strain evidence="2">A17</strain>
        <strain evidence="4 5">cv. Jemalong A17</strain>
    </source>
</reference>
<dbReference type="Gramene" id="rna25738">
    <property type="protein sequence ID" value="RHN63081.1"/>
    <property type="gene ID" value="gene25738"/>
</dbReference>
<organism evidence="2 5">
    <name type="scientific">Medicago truncatula</name>
    <name type="common">Barrel medic</name>
    <name type="synonym">Medicago tribuloides</name>
    <dbReference type="NCBI Taxonomy" id="3880"/>
    <lineage>
        <taxon>Eukaryota</taxon>
        <taxon>Viridiplantae</taxon>
        <taxon>Streptophyta</taxon>
        <taxon>Embryophyta</taxon>
        <taxon>Tracheophyta</taxon>
        <taxon>Spermatophyta</taxon>
        <taxon>Magnoliopsida</taxon>
        <taxon>eudicotyledons</taxon>
        <taxon>Gunneridae</taxon>
        <taxon>Pentapetalae</taxon>
        <taxon>rosids</taxon>
        <taxon>fabids</taxon>
        <taxon>Fabales</taxon>
        <taxon>Fabaceae</taxon>
        <taxon>Papilionoideae</taxon>
        <taxon>50 kb inversion clade</taxon>
        <taxon>NPAAA clade</taxon>
        <taxon>Hologalegina</taxon>
        <taxon>IRL clade</taxon>
        <taxon>Trifolieae</taxon>
        <taxon>Medicago</taxon>
    </lineage>
</organism>
<feature type="chain" id="PRO_5014572870" evidence="1">
    <location>
        <begin position="28"/>
        <end position="70"/>
    </location>
</feature>
<dbReference type="AlphaFoldDB" id="G7JF95"/>
<dbReference type="Proteomes" id="UP000265566">
    <property type="component" value="Chromosome 4"/>
</dbReference>
<evidence type="ECO:0000313" key="5">
    <source>
        <dbReference type="Proteomes" id="UP000002051"/>
    </source>
</evidence>
<reference evidence="3" key="5">
    <citation type="journal article" date="2018" name="Nat. Plants">
        <title>Whole-genome landscape of Medicago truncatula symbiotic genes.</title>
        <authorList>
            <person name="Pecrix Y."/>
            <person name="Gamas P."/>
            <person name="Carrere S."/>
        </authorList>
    </citation>
    <scope>NUCLEOTIDE SEQUENCE</scope>
    <source>
        <tissue evidence="3">Leaves</tissue>
    </source>
</reference>
<evidence type="ECO:0000313" key="3">
    <source>
        <dbReference type="EMBL" id="RHN63081.1"/>
    </source>
</evidence>
<dbReference type="EnsemblPlants" id="AES90764">
    <property type="protein sequence ID" value="AES90764"/>
    <property type="gene ID" value="MTR_4g097650"/>
</dbReference>
<gene>
    <name evidence="2" type="ordered locus">MTR_4g097650</name>
    <name evidence="3" type="ORF">MtrunA17_Chr4g0054441</name>
</gene>
<dbReference type="GO" id="GO:0033946">
    <property type="term" value="F:xyloglucan-specific endo-beta-1,4-glucanase activity"/>
    <property type="evidence" value="ECO:0007669"/>
    <property type="project" value="UniProtKB-EC"/>
</dbReference>
<evidence type="ECO:0000313" key="2">
    <source>
        <dbReference type="EMBL" id="AES90764.1"/>
    </source>
</evidence>
<keyword evidence="5" id="KW-1185">Reference proteome</keyword>
<dbReference type="EMBL" id="CM001220">
    <property type="protein sequence ID" value="AES90764.1"/>
    <property type="molecule type" value="Genomic_DNA"/>
</dbReference>
<protein>
    <submittedName>
        <fullName evidence="3">Putative xyloglucan-specific endo-beta-1,4-glucanase</fullName>
        <ecNumber evidence="3">3.2.1.151</ecNumber>
    </submittedName>
    <submittedName>
        <fullName evidence="2">Xyloglucan endotransglucosylase/hydrolase, putative</fullName>
    </submittedName>
</protein>
<reference evidence="2 5" key="1">
    <citation type="journal article" date="2011" name="Nature">
        <title>The Medicago genome provides insight into the evolution of rhizobial symbioses.</title>
        <authorList>
            <person name="Young N.D."/>
            <person name="Debelle F."/>
            <person name="Oldroyd G.E."/>
            <person name="Geurts R."/>
            <person name="Cannon S.B."/>
            <person name="Udvardi M.K."/>
            <person name="Benedito V.A."/>
            <person name="Mayer K.F."/>
            <person name="Gouzy J."/>
            <person name="Schoof H."/>
            <person name="Van de Peer Y."/>
            <person name="Proost S."/>
            <person name="Cook D.R."/>
            <person name="Meyers B.C."/>
            <person name="Spannagl M."/>
            <person name="Cheung F."/>
            <person name="De Mita S."/>
            <person name="Krishnakumar V."/>
            <person name="Gundlach H."/>
            <person name="Zhou S."/>
            <person name="Mudge J."/>
            <person name="Bharti A.K."/>
            <person name="Murray J.D."/>
            <person name="Naoumkina M.A."/>
            <person name="Rosen B."/>
            <person name="Silverstein K.A."/>
            <person name="Tang H."/>
            <person name="Rombauts S."/>
            <person name="Zhao P.X."/>
            <person name="Zhou P."/>
            <person name="Barbe V."/>
            <person name="Bardou P."/>
            <person name="Bechner M."/>
            <person name="Bellec A."/>
            <person name="Berger A."/>
            <person name="Berges H."/>
            <person name="Bidwell S."/>
            <person name="Bisseling T."/>
            <person name="Choisne N."/>
            <person name="Couloux A."/>
            <person name="Denny R."/>
            <person name="Deshpande S."/>
            <person name="Dai X."/>
            <person name="Doyle J.J."/>
            <person name="Dudez A.M."/>
            <person name="Farmer A.D."/>
            <person name="Fouteau S."/>
            <person name="Franken C."/>
            <person name="Gibelin C."/>
            <person name="Gish J."/>
            <person name="Goldstein S."/>
            <person name="Gonzalez A.J."/>
            <person name="Green P.J."/>
            <person name="Hallab A."/>
            <person name="Hartog M."/>
            <person name="Hua A."/>
            <person name="Humphray S.J."/>
            <person name="Jeong D.H."/>
            <person name="Jing Y."/>
            <person name="Jocker A."/>
            <person name="Kenton S.M."/>
            <person name="Kim D.J."/>
            <person name="Klee K."/>
            <person name="Lai H."/>
            <person name="Lang C."/>
            <person name="Lin S."/>
            <person name="Macmil S.L."/>
            <person name="Magdelenat G."/>
            <person name="Matthews L."/>
            <person name="McCorrison J."/>
            <person name="Monaghan E.L."/>
            <person name="Mun J.H."/>
            <person name="Najar F.Z."/>
            <person name="Nicholson C."/>
            <person name="Noirot C."/>
            <person name="O'Bleness M."/>
            <person name="Paule C.R."/>
            <person name="Poulain J."/>
            <person name="Prion F."/>
            <person name="Qin B."/>
            <person name="Qu C."/>
            <person name="Retzel E.F."/>
            <person name="Riddle C."/>
            <person name="Sallet E."/>
            <person name="Samain S."/>
            <person name="Samson N."/>
            <person name="Sanders I."/>
            <person name="Saurat O."/>
            <person name="Scarpelli C."/>
            <person name="Schiex T."/>
            <person name="Segurens B."/>
            <person name="Severin A.J."/>
            <person name="Sherrier D.J."/>
            <person name="Shi R."/>
            <person name="Sims S."/>
            <person name="Singer S.R."/>
            <person name="Sinharoy S."/>
            <person name="Sterck L."/>
            <person name="Viollet A."/>
            <person name="Wang B.B."/>
            <person name="Wang K."/>
            <person name="Wang M."/>
            <person name="Wang X."/>
            <person name="Warfsmann J."/>
            <person name="Weissenbach J."/>
            <person name="White D.D."/>
            <person name="White J.D."/>
            <person name="Wiley G.B."/>
            <person name="Wincker P."/>
            <person name="Xing Y."/>
            <person name="Yang L."/>
            <person name="Yao Z."/>
            <person name="Ying F."/>
            <person name="Zhai J."/>
            <person name="Zhou L."/>
            <person name="Zuber A."/>
            <person name="Denarie J."/>
            <person name="Dixon R.A."/>
            <person name="May G.D."/>
            <person name="Schwartz D.C."/>
            <person name="Rogers J."/>
            <person name="Quetier F."/>
            <person name="Town C.D."/>
            <person name="Roe B.A."/>
        </authorList>
    </citation>
    <scope>NUCLEOTIDE SEQUENCE [LARGE SCALE GENOMIC DNA]</scope>
    <source>
        <strain evidence="2">A17</strain>
        <strain evidence="4 5">cv. Jemalong A17</strain>
    </source>
</reference>